<dbReference type="Pfam" id="PF00664">
    <property type="entry name" value="ABC_membrane"/>
    <property type="match status" value="2"/>
</dbReference>
<dbReference type="PANTHER" id="PTHR24223:SF353">
    <property type="entry name" value="ABC TRANSPORTER ATP-BINDING PROTEIN_PERMEASE VMR1-RELATED"/>
    <property type="match status" value="1"/>
</dbReference>
<dbReference type="EMBL" id="KE652489">
    <property type="protein sequence ID" value="EQL01470.1"/>
    <property type="molecule type" value="Genomic_DNA"/>
</dbReference>
<evidence type="ECO:0000256" key="10">
    <source>
        <dbReference type="SAM" id="SignalP"/>
    </source>
</evidence>
<feature type="transmembrane region" description="Helical" evidence="9">
    <location>
        <begin position="556"/>
        <end position="575"/>
    </location>
</feature>
<evidence type="ECO:0000256" key="6">
    <source>
        <dbReference type="ARBA" id="ARBA00022840"/>
    </source>
</evidence>
<evidence type="ECO:0000259" key="12">
    <source>
        <dbReference type="PROSITE" id="PS50929"/>
    </source>
</evidence>
<dbReference type="GO" id="GO:0016887">
    <property type="term" value="F:ATP hydrolysis activity"/>
    <property type="evidence" value="ECO:0007669"/>
    <property type="project" value="InterPro"/>
</dbReference>
<dbReference type="InterPro" id="IPR003439">
    <property type="entry name" value="ABC_transporter-like_ATP-bd"/>
</dbReference>
<evidence type="ECO:0000256" key="2">
    <source>
        <dbReference type="ARBA" id="ARBA00022448"/>
    </source>
</evidence>
<dbReference type="GO" id="GO:0140359">
    <property type="term" value="F:ABC-type transporter activity"/>
    <property type="evidence" value="ECO:0007669"/>
    <property type="project" value="InterPro"/>
</dbReference>
<organism evidence="13 14">
    <name type="scientific">Ophiocordyceps sinensis (strain Co18 / CGMCC 3.14243)</name>
    <name type="common">Yarsagumba caterpillar fungus</name>
    <name type="synonym">Hirsutella sinensis</name>
    <dbReference type="NCBI Taxonomy" id="911162"/>
    <lineage>
        <taxon>Eukaryota</taxon>
        <taxon>Fungi</taxon>
        <taxon>Dikarya</taxon>
        <taxon>Ascomycota</taxon>
        <taxon>Pezizomycotina</taxon>
        <taxon>Sordariomycetes</taxon>
        <taxon>Hypocreomycetidae</taxon>
        <taxon>Hypocreales</taxon>
        <taxon>Ophiocordycipitaceae</taxon>
        <taxon>Ophiocordyceps</taxon>
    </lineage>
</organism>
<dbReference type="Pfam" id="PF00005">
    <property type="entry name" value="ABC_tran"/>
    <property type="match status" value="2"/>
</dbReference>
<dbReference type="Proteomes" id="UP000019374">
    <property type="component" value="Unassembled WGS sequence"/>
</dbReference>
<feature type="transmembrane region" description="Helical" evidence="9">
    <location>
        <begin position="513"/>
        <end position="536"/>
    </location>
</feature>
<proteinExistence type="predicted"/>
<evidence type="ECO:0000313" key="14">
    <source>
        <dbReference type="Proteomes" id="UP000019374"/>
    </source>
</evidence>
<dbReference type="InterPro" id="IPR050173">
    <property type="entry name" value="ABC_transporter_C-like"/>
</dbReference>
<dbReference type="SMART" id="SM00382">
    <property type="entry name" value="AAA"/>
    <property type="match status" value="2"/>
</dbReference>
<keyword evidence="2" id="KW-0813">Transport</keyword>
<dbReference type="GO" id="GO:0005524">
    <property type="term" value="F:ATP binding"/>
    <property type="evidence" value="ECO:0007669"/>
    <property type="project" value="UniProtKB-KW"/>
</dbReference>
<keyword evidence="6" id="KW-0067">ATP-binding</keyword>
<dbReference type="SUPFAM" id="SSF52540">
    <property type="entry name" value="P-loop containing nucleoside triphosphate hydrolases"/>
    <property type="match status" value="2"/>
</dbReference>
<dbReference type="SUPFAM" id="SSF90123">
    <property type="entry name" value="ABC transporter transmembrane region"/>
    <property type="match status" value="2"/>
</dbReference>
<evidence type="ECO:0000256" key="7">
    <source>
        <dbReference type="ARBA" id="ARBA00022989"/>
    </source>
</evidence>
<feature type="transmembrane region" description="Helical" evidence="9">
    <location>
        <begin position="742"/>
        <end position="764"/>
    </location>
</feature>
<dbReference type="InterPro" id="IPR011527">
    <property type="entry name" value="ABC1_TM_dom"/>
</dbReference>
<keyword evidence="3 9" id="KW-0812">Transmembrane</keyword>
<evidence type="ECO:0000256" key="5">
    <source>
        <dbReference type="ARBA" id="ARBA00022741"/>
    </source>
</evidence>
<evidence type="ECO:0000256" key="9">
    <source>
        <dbReference type="SAM" id="Phobius"/>
    </source>
</evidence>
<dbReference type="CDD" id="cd18604">
    <property type="entry name" value="ABC_6TM_VMR1_D2_like"/>
    <property type="match status" value="1"/>
</dbReference>
<dbReference type="PROSITE" id="PS50893">
    <property type="entry name" value="ABC_TRANSPORTER_2"/>
    <property type="match status" value="2"/>
</dbReference>
<evidence type="ECO:0000313" key="13">
    <source>
        <dbReference type="EMBL" id="EQL01470.1"/>
    </source>
</evidence>
<feature type="chain" id="PRO_5004596688" evidence="10">
    <location>
        <begin position="24"/>
        <end position="1090"/>
    </location>
</feature>
<dbReference type="Gene3D" id="1.20.1560.10">
    <property type="entry name" value="ABC transporter type 1, transmembrane domain"/>
    <property type="match status" value="2"/>
</dbReference>
<dbReference type="Gene3D" id="3.40.50.300">
    <property type="entry name" value="P-loop containing nucleotide triphosphate hydrolases"/>
    <property type="match status" value="2"/>
</dbReference>
<gene>
    <name evidence="13" type="ORF">OCS_02829</name>
</gene>
<dbReference type="InterPro" id="IPR036640">
    <property type="entry name" value="ABC1_TM_sf"/>
</dbReference>
<evidence type="ECO:0000256" key="4">
    <source>
        <dbReference type="ARBA" id="ARBA00022737"/>
    </source>
</evidence>
<keyword evidence="4" id="KW-0677">Repeat</keyword>
<feature type="transmembrane region" description="Helical" evidence="9">
    <location>
        <begin position="650"/>
        <end position="677"/>
    </location>
</feature>
<feature type="domain" description="ABC transmembrane type-1" evidence="12">
    <location>
        <begin position="517"/>
        <end position="801"/>
    </location>
</feature>
<accession>T5A7K9</accession>
<evidence type="ECO:0000256" key="3">
    <source>
        <dbReference type="ARBA" id="ARBA00022692"/>
    </source>
</evidence>
<feature type="domain" description="ABC transporter" evidence="11">
    <location>
        <begin position="196"/>
        <end position="438"/>
    </location>
</feature>
<dbReference type="InterPro" id="IPR003593">
    <property type="entry name" value="AAA+_ATPase"/>
</dbReference>
<dbReference type="InterPro" id="IPR027417">
    <property type="entry name" value="P-loop_NTPase"/>
</dbReference>
<dbReference type="GO" id="GO:0000329">
    <property type="term" value="C:fungal-type vacuole membrane"/>
    <property type="evidence" value="ECO:0007669"/>
    <property type="project" value="TreeGrafter"/>
</dbReference>
<dbReference type="PANTHER" id="PTHR24223">
    <property type="entry name" value="ATP-BINDING CASSETTE SUB-FAMILY C"/>
    <property type="match status" value="1"/>
</dbReference>
<sequence length="1090" mass="119253">MGKSGIAGVGCMLVLLPLQSCLSRRQTAALRQASRAADRRGKVTGELLAGVELFKYFGWESCLHGRVSRLRRVELEKLRSSFTWRSAYATACSSAPSIAAMVAFFLYTVVAGHTLQTSVAFSALATFSFLRVPLDRASDTILLALQANASLEKIDRFRGENQRDTGLVPSYTRDGVIGFENATLQWHNDHSKADYTENDPLVALQSLPLFQLSNLQIAFRPGGLNVIFGHRGSGKSSLLLALLGEMDLVRGRAHLPAEDSGGPPRVPSNEYLGLRKTVAYCPSHPWIQNKTIRENIMFGLPFDYLRYKAALDAVGLLPELPTLSRGDLTLAGANGSRLSISQRRRVALARALYSQAQYVLLDNCLSELEEATARHVLVHGIKGPLMRGRTCVFAAQKFGMLMPYCDYAVCLDDGKVRYQGSPARLVAAHVLPSDTLIDTTGLVADNEREGTGETQAQHAGSKRPDRFVFKNFSRAPTQRERALEASQDREAGESTAPVGWPVIKLYLVSMGRISYWLLTLCAFVAQPLMCLGLSLWITHWARQDNEPIGPGRKERAYYVGIYAAMTIAIAVTSFMRDAMAFYGARKASESIHDRLLSAIVSAKFSFLDRTSIRHIASLFSKDTQAMDRNLAPSCADALQMLANMTVVTGLISLVLPIFPLVAVPIGLAYAAFGALYVHFSRHIDRTAAAERSSLSQHVQETLAGNVVVRAFGQVSTFIYQGYDLADRESWPTVHHAAARQWLACRVACLGAVTSSLAAAFIIWGRQVYGISAGAGGLVLVLSMTYTDNVLGFIHFYSQSQRGFSSLGRIRECMTTEPEPVEPVKEFRMPVYTWPQRGSIRFRDFSTRYAPKQGAVLRNLDVRIGGGQRVAIVGHVGAGKSSMAMTMIRRLEAVSGQIELDGVDIASLGLGQLRQLLTVVPKDPCPALFSGSVRECLDPQRRHTDEQIYEAMQSLDLCRIVPVDLSEVVPALSPSQRQLLCIARASLRKSIVIVLDQAPDAVDKEADGLVQAALRERNVAGTTIVTLAHRLASVADYDSVVVLSAGTVVEEGPLERLLDKDERKDPSAVFRSMCVHSGDLQLIEKVAGMGK</sequence>
<keyword evidence="10" id="KW-0732">Signal</keyword>
<comment type="subcellular location">
    <subcellularLocation>
        <location evidence="1">Membrane</location>
    </subcellularLocation>
</comment>
<feature type="domain" description="ABC transporter" evidence="11">
    <location>
        <begin position="839"/>
        <end position="1069"/>
    </location>
</feature>
<evidence type="ECO:0000256" key="8">
    <source>
        <dbReference type="ARBA" id="ARBA00023136"/>
    </source>
</evidence>
<dbReference type="OrthoDB" id="6500128at2759"/>
<keyword evidence="8 9" id="KW-0472">Membrane</keyword>
<feature type="domain" description="ABC transmembrane type-1" evidence="12">
    <location>
        <begin position="1"/>
        <end position="146"/>
    </location>
</feature>
<feature type="signal peptide" evidence="10">
    <location>
        <begin position="1"/>
        <end position="23"/>
    </location>
</feature>
<protein>
    <submittedName>
        <fullName evidence="13">ABC transporter, transmembrane domain, type 1</fullName>
    </submittedName>
</protein>
<dbReference type="PROSITE" id="PS50929">
    <property type="entry name" value="ABC_TM1F"/>
    <property type="match status" value="2"/>
</dbReference>
<dbReference type="eggNOG" id="KOG0054">
    <property type="taxonomic scope" value="Eukaryota"/>
</dbReference>
<dbReference type="AlphaFoldDB" id="T5A7K9"/>
<keyword evidence="7 9" id="KW-1133">Transmembrane helix</keyword>
<evidence type="ECO:0000259" key="11">
    <source>
        <dbReference type="PROSITE" id="PS50893"/>
    </source>
</evidence>
<dbReference type="HOGENOM" id="CLU_000604_27_6_1"/>
<evidence type="ECO:0000256" key="1">
    <source>
        <dbReference type="ARBA" id="ARBA00004370"/>
    </source>
</evidence>
<reference evidence="13 14" key="1">
    <citation type="journal article" date="2013" name="Chin. Sci. Bull.">
        <title>Genome survey uncovers the secrets of sex and lifestyle in caterpillar fungus.</title>
        <authorList>
            <person name="Hu X."/>
            <person name="Zhang Y."/>
            <person name="Xiao G."/>
            <person name="Zheng P."/>
            <person name="Xia Y."/>
            <person name="Zhang X."/>
            <person name="St Leger R.J."/>
            <person name="Liu X."/>
            <person name="Wang C."/>
        </authorList>
    </citation>
    <scope>NUCLEOTIDE SEQUENCE [LARGE SCALE GENOMIC DNA]</scope>
    <source>
        <strain evidence="14">Co18 / CGMCC 3.14243</strain>
        <tissue evidence="13">Fruit-body</tissue>
    </source>
</reference>
<name>T5A7K9_OPHSC</name>
<keyword evidence="5" id="KW-0547">Nucleotide-binding</keyword>